<sequence length="368" mass="42386">MIEEAQKEKEKLEEKLENLYEIATMASEESSIIESEDYEISYEVEQIIQKSLATWFPDIRKAIMTVRSLEKIGEKIIFSLLVKVIEKAVDLNILYSDGEKNSNQSKAFLKALPVNIALMIEKLNSFPQNGIKKLASDIAQQSLKWMTNHASLSCEDYFEMIKDMKPKDKPFAWSFAEKGIFFLSPHAFSSFIDNQRFTYGVIIKEVKWKLNDTTEKLIKTGSYQIVTSNRINMGYLFGPSIGEIQHNRRAEEVNTIIIAVAPNAKVDKQTLLESILLVFPTLIRANSQIQFLSSQTIFSISTHHENELISQFNDTFLRSRESLMMLIRFLHTYSNSSSIFNTKIFLENLLLDSHEKLYIQSYISSCHQ</sequence>
<dbReference type="Proteomes" id="UP000179807">
    <property type="component" value="Unassembled WGS sequence"/>
</dbReference>
<accession>A0A1J4K7E8</accession>
<evidence type="ECO:0000256" key="1">
    <source>
        <dbReference type="SAM" id="Coils"/>
    </source>
</evidence>
<protein>
    <submittedName>
        <fullName evidence="2">Uncharacterized protein</fullName>
    </submittedName>
</protein>
<dbReference type="AlphaFoldDB" id="A0A1J4K7E8"/>
<dbReference type="GeneID" id="94827150"/>
<evidence type="ECO:0000313" key="2">
    <source>
        <dbReference type="EMBL" id="OHT07123.1"/>
    </source>
</evidence>
<dbReference type="EMBL" id="MLAK01000705">
    <property type="protein sequence ID" value="OHT07123.1"/>
    <property type="molecule type" value="Genomic_DNA"/>
</dbReference>
<dbReference type="VEuPathDB" id="TrichDB:TRFO_05362"/>
<reference evidence="2" key="1">
    <citation type="submission" date="2016-10" db="EMBL/GenBank/DDBJ databases">
        <authorList>
            <person name="Benchimol M."/>
            <person name="Almeida L.G."/>
            <person name="Vasconcelos A.T."/>
            <person name="Perreira-Neves A."/>
            <person name="Rosa I.A."/>
            <person name="Tasca T."/>
            <person name="Bogo M.R."/>
            <person name="de Souza W."/>
        </authorList>
    </citation>
    <scope>NUCLEOTIDE SEQUENCE [LARGE SCALE GENOMIC DNA]</scope>
    <source>
        <strain evidence="2">K</strain>
    </source>
</reference>
<comment type="caution">
    <text evidence="2">The sequence shown here is derived from an EMBL/GenBank/DDBJ whole genome shotgun (WGS) entry which is preliminary data.</text>
</comment>
<evidence type="ECO:0000313" key="3">
    <source>
        <dbReference type="Proteomes" id="UP000179807"/>
    </source>
</evidence>
<feature type="coiled-coil region" evidence="1">
    <location>
        <begin position="2"/>
        <end position="29"/>
    </location>
</feature>
<proteinExistence type="predicted"/>
<dbReference type="RefSeq" id="XP_068360259.1">
    <property type="nucleotide sequence ID" value="XM_068492446.1"/>
</dbReference>
<gene>
    <name evidence="2" type="ORF">TRFO_05362</name>
</gene>
<organism evidence="2 3">
    <name type="scientific">Tritrichomonas foetus</name>
    <dbReference type="NCBI Taxonomy" id="1144522"/>
    <lineage>
        <taxon>Eukaryota</taxon>
        <taxon>Metamonada</taxon>
        <taxon>Parabasalia</taxon>
        <taxon>Tritrichomonadida</taxon>
        <taxon>Tritrichomonadidae</taxon>
        <taxon>Tritrichomonas</taxon>
    </lineage>
</organism>
<name>A0A1J4K7E8_9EUKA</name>
<keyword evidence="1" id="KW-0175">Coiled coil</keyword>
<keyword evidence="3" id="KW-1185">Reference proteome</keyword>